<dbReference type="KEGG" id="soh:D1869_06895"/>
<reference evidence="1 4" key="2">
    <citation type="submission" date="2020-08" db="EMBL/GenBank/DDBJ databases">
        <title>Genomic Encyclopedia of Type Strains, Phase IV (KMG-IV): sequencing the most valuable type-strain genomes for metagenomic binning, comparative biology and taxonomic classification.</title>
        <authorList>
            <person name="Goeker M."/>
        </authorList>
    </citation>
    <scope>NUCLEOTIDE SEQUENCE [LARGE SCALE GENOMIC DNA]</scope>
    <source>
        <strain evidence="1 4">DSM 12421</strain>
    </source>
</reference>
<name>A0A650CGJ5_SULOH</name>
<evidence type="ECO:0000313" key="1">
    <source>
        <dbReference type="EMBL" id="MBB5252630.1"/>
    </source>
</evidence>
<proteinExistence type="predicted"/>
<gene>
    <name evidence="2" type="ORF">D1869_06895</name>
    <name evidence="1" type="ORF">HNQ62_000348</name>
</gene>
<evidence type="ECO:0000313" key="3">
    <source>
        <dbReference type="Proteomes" id="UP000427373"/>
    </source>
</evidence>
<evidence type="ECO:0000313" key="2">
    <source>
        <dbReference type="EMBL" id="QGR16932.1"/>
    </source>
</evidence>
<dbReference type="EMBL" id="CP045484">
    <property type="protein sequence ID" value="QGR16932.1"/>
    <property type="molecule type" value="Genomic_DNA"/>
</dbReference>
<dbReference type="RefSeq" id="WP_156014483.1">
    <property type="nucleotide sequence ID" value="NZ_CP045484.1"/>
</dbReference>
<dbReference type="EMBL" id="JACHFY010000001">
    <property type="protein sequence ID" value="MBB5252630.1"/>
    <property type="molecule type" value="Genomic_DNA"/>
</dbReference>
<dbReference type="Proteomes" id="UP000427373">
    <property type="component" value="Chromosome"/>
</dbReference>
<dbReference type="Proteomes" id="UP000582213">
    <property type="component" value="Unassembled WGS sequence"/>
</dbReference>
<dbReference type="GeneID" id="42800959"/>
<protein>
    <submittedName>
        <fullName evidence="2">Uncharacterized protein</fullName>
    </submittedName>
</protein>
<evidence type="ECO:0000313" key="4">
    <source>
        <dbReference type="Proteomes" id="UP000582213"/>
    </source>
</evidence>
<keyword evidence="3" id="KW-1185">Reference proteome</keyword>
<reference evidence="2 3" key="1">
    <citation type="submission" date="2019-10" db="EMBL/GenBank/DDBJ databases">
        <title>Genome Sequences from Six Type Strain Members of the Archaeal Family Sulfolobaceae: Acidianus ambivalens, Acidianus infernus, Metallosphaera prunae, Stygiolobus azoricus, Sulfolobus metallicus, and Sulfurisphaera ohwakuensis.</title>
        <authorList>
            <person name="Counts J.A."/>
            <person name="Kelly R.M."/>
        </authorList>
    </citation>
    <scope>NUCLEOTIDE SEQUENCE [LARGE SCALE GENOMIC DNA]</scope>
    <source>
        <strain evidence="2 3">TA-1</strain>
    </source>
</reference>
<sequence>MISWLYSYAAKHSHPIDTKEAAKKISKDFITFLKTSNSLARYAEIILALSRLGSLSEVRNVINSLF</sequence>
<dbReference type="AlphaFoldDB" id="A0A650CGJ5"/>
<accession>A0A650CGJ5</accession>
<dbReference type="OrthoDB" id="42530at2157"/>
<organism evidence="2 3">
    <name type="scientific">Sulfurisphaera ohwakuensis</name>
    <dbReference type="NCBI Taxonomy" id="69656"/>
    <lineage>
        <taxon>Archaea</taxon>
        <taxon>Thermoproteota</taxon>
        <taxon>Thermoprotei</taxon>
        <taxon>Sulfolobales</taxon>
        <taxon>Sulfolobaceae</taxon>
        <taxon>Sulfurisphaera</taxon>
    </lineage>
</organism>